<evidence type="ECO:0000259" key="4">
    <source>
        <dbReference type="Pfam" id="PF00150"/>
    </source>
</evidence>
<accession>A0ABV6C0K3</accession>
<sequence>MGLVLPGCEALAVPRAGGQRTPQDVAAVSAVPWVQVSGNQLVNDAGKPIRLLGVDRSGTEYACAEGWGIFDGPADQASVNAIAAWGANAVRIPLNEDCWLGINGVNPAFSGAPYRQAIEAYVQELAQDHLEAILDLHWSAPGGIKAMGQAPMPDEDHSPAFWASVADTFKDQPNVLFDLFNEPEGVGWSCWLDGCTVPAQGALPAYRAAGMQQLVDVVRQAGATQPIVLGGIDWAGNLSGWLAAEPSDPLHQLVADIHVYDFSACASTTCWDDEILPVAERVPVVADEVGQAVAGSPSACPSTSFAQGFFAWAAAHDVSWLAWAWDTWGCPYGLVANAAGSPTPWGSAVRSALLGAPQPALGTSS</sequence>
<dbReference type="Gene3D" id="3.20.20.80">
    <property type="entry name" value="Glycosidases"/>
    <property type="match status" value="1"/>
</dbReference>
<keyword evidence="2 3" id="KW-0326">Glycosidase</keyword>
<dbReference type="EMBL" id="JBHLYQ010000021">
    <property type="protein sequence ID" value="MFC0081220.1"/>
    <property type="molecule type" value="Genomic_DNA"/>
</dbReference>
<dbReference type="RefSeq" id="WP_377788249.1">
    <property type="nucleotide sequence ID" value="NZ_JBHLYQ010000021.1"/>
</dbReference>
<evidence type="ECO:0000256" key="1">
    <source>
        <dbReference type="ARBA" id="ARBA00022801"/>
    </source>
</evidence>
<protein>
    <submittedName>
        <fullName evidence="5">Glycoside hydrolase family 5 protein</fullName>
        <ecNumber evidence="5">3.2.1.-</ecNumber>
    </submittedName>
</protein>
<comment type="similarity">
    <text evidence="3">Belongs to the glycosyl hydrolase 5 (cellulase A) family.</text>
</comment>
<dbReference type="Proteomes" id="UP001589788">
    <property type="component" value="Unassembled WGS sequence"/>
</dbReference>
<keyword evidence="6" id="KW-1185">Reference proteome</keyword>
<organism evidence="5 6">
    <name type="scientific">Aciditerrimonas ferrireducens</name>
    <dbReference type="NCBI Taxonomy" id="667306"/>
    <lineage>
        <taxon>Bacteria</taxon>
        <taxon>Bacillati</taxon>
        <taxon>Actinomycetota</taxon>
        <taxon>Acidimicrobiia</taxon>
        <taxon>Acidimicrobiales</taxon>
        <taxon>Acidimicrobiaceae</taxon>
        <taxon>Aciditerrimonas</taxon>
    </lineage>
</organism>
<evidence type="ECO:0000313" key="6">
    <source>
        <dbReference type="Proteomes" id="UP001589788"/>
    </source>
</evidence>
<reference evidence="5 6" key="1">
    <citation type="submission" date="2024-09" db="EMBL/GenBank/DDBJ databases">
        <authorList>
            <person name="Sun Q."/>
            <person name="Mori K."/>
        </authorList>
    </citation>
    <scope>NUCLEOTIDE SEQUENCE [LARGE SCALE GENOMIC DNA]</scope>
    <source>
        <strain evidence="5 6">JCM 15389</strain>
    </source>
</reference>
<dbReference type="EC" id="3.2.1.-" evidence="5"/>
<dbReference type="GO" id="GO:0016798">
    <property type="term" value="F:hydrolase activity, acting on glycosyl bonds"/>
    <property type="evidence" value="ECO:0007669"/>
    <property type="project" value="UniProtKB-KW"/>
</dbReference>
<evidence type="ECO:0000313" key="5">
    <source>
        <dbReference type="EMBL" id="MFC0081220.1"/>
    </source>
</evidence>
<dbReference type="SUPFAM" id="SSF51445">
    <property type="entry name" value="(Trans)glycosidases"/>
    <property type="match status" value="1"/>
</dbReference>
<name>A0ABV6C0K3_9ACTN</name>
<dbReference type="PANTHER" id="PTHR34142:SF1">
    <property type="entry name" value="GLYCOSIDE HYDROLASE FAMILY 5 DOMAIN-CONTAINING PROTEIN"/>
    <property type="match status" value="1"/>
</dbReference>
<dbReference type="InterPro" id="IPR001547">
    <property type="entry name" value="Glyco_hydro_5"/>
</dbReference>
<feature type="domain" description="Glycoside hydrolase family 5" evidence="4">
    <location>
        <begin position="44"/>
        <end position="326"/>
    </location>
</feature>
<dbReference type="InterPro" id="IPR017853">
    <property type="entry name" value="GH"/>
</dbReference>
<evidence type="ECO:0000256" key="3">
    <source>
        <dbReference type="RuleBase" id="RU361153"/>
    </source>
</evidence>
<gene>
    <name evidence="5" type="ORF">ACFFRE_03470</name>
</gene>
<comment type="caution">
    <text evidence="5">The sequence shown here is derived from an EMBL/GenBank/DDBJ whole genome shotgun (WGS) entry which is preliminary data.</text>
</comment>
<proteinExistence type="inferred from homology"/>
<dbReference type="Pfam" id="PF00150">
    <property type="entry name" value="Cellulase"/>
    <property type="match status" value="1"/>
</dbReference>
<keyword evidence="1 3" id="KW-0378">Hydrolase</keyword>
<dbReference type="PANTHER" id="PTHR34142">
    <property type="entry name" value="ENDO-BETA-1,4-GLUCANASE A"/>
    <property type="match status" value="1"/>
</dbReference>
<evidence type="ECO:0000256" key="2">
    <source>
        <dbReference type="ARBA" id="ARBA00023295"/>
    </source>
</evidence>